<accession>A0A517VDM7</accession>
<reference evidence="1 2" key="1">
    <citation type="submission" date="2019-02" db="EMBL/GenBank/DDBJ databases">
        <title>Deep-cultivation of Planctomycetes and their phenomic and genomic characterization uncovers novel biology.</title>
        <authorList>
            <person name="Wiegand S."/>
            <person name="Jogler M."/>
            <person name="Boedeker C."/>
            <person name="Pinto D."/>
            <person name="Vollmers J."/>
            <person name="Rivas-Marin E."/>
            <person name="Kohn T."/>
            <person name="Peeters S.H."/>
            <person name="Heuer A."/>
            <person name="Rast P."/>
            <person name="Oberbeckmann S."/>
            <person name="Bunk B."/>
            <person name="Jeske O."/>
            <person name="Meyerdierks A."/>
            <person name="Storesund J.E."/>
            <person name="Kallscheuer N."/>
            <person name="Luecker S."/>
            <person name="Lage O.M."/>
            <person name="Pohl T."/>
            <person name="Merkel B.J."/>
            <person name="Hornburger P."/>
            <person name="Mueller R.-W."/>
            <person name="Bruemmer F."/>
            <person name="Labrenz M."/>
            <person name="Spormann A.M."/>
            <person name="Op den Camp H."/>
            <person name="Overmann J."/>
            <person name="Amann R."/>
            <person name="Jetten M.S.M."/>
            <person name="Mascher T."/>
            <person name="Medema M.H."/>
            <person name="Devos D.P."/>
            <person name="Kaster A.-K."/>
            <person name="Ovreas L."/>
            <person name="Rohde M."/>
            <person name="Galperin M.Y."/>
            <person name="Jogler C."/>
        </authorList>
    </citation>
    <scope>NUCLEOTIDE SEQUENCE [LARGE SCALE GENOMIC DNA]</scope>
    <source>
        <strain evidence="1 2">Pan161</strain>
    </source>
</reference>
<dbReference type="KEGG" id="gax:Pan161_27660"/>
<sequence length="459" mass="52736">MATRNTNEKVFRKFEKEVLDKHHKTLALWRRDRRNARYAALAQFDCNVISTVLSPPDPSRIGQLQLLKNLEEGLSEAFRWLHDGSQQFNIKPTDDPNIIEEAGKFCQFAGKYVNIADFHKMYGRKQVDIEVDEVKKRVRFVIRNNIQSVGPMLGMAEQSHRLGNLPLVSDPSSQGDIGEKLFSLLRGIEYKYMSGHIALPDVSIANDENIKRQFELAIPQEPLRLNDHEDLGGFTVSEFDQFYNALRRWSFCCTFGFLLSIMELGKQQWECAPTQCIERSEFYDSLRKLTGLPDSTLFSIVQRLSYDRRTGWPDLYQQPLFCGDKTISWSASVVQNSRQLRNMLKLMSRTKELQNHAATLIGRREAPMLQEISNLFSHKGKTENKLNTPISKGKEKGEIDILVYNKQFPDEILIIEGKALLGVDEINEVDAATKEMQKGQNQLSKVKRILSKMNIEEKS</sequence>
<name>A0A517VDM7_9PLAN</name>
<keyword evidence="2" id="KW-1185">Reference proteome</keyword>
<proteinExistence type="predicted"/>
<dbReference type="EMBL" id="CP036343">
    <property type="protein sequence ID" value="QDT91111.1"/>
    <property type="molecule type" value="Genomic_DNA"/>
</dbReference>
<dbReference type="RefSeq" id="WP_145227719.1">
    <property type="nucleotide sequence ID" value="NZ_CP036343.1"/>
</dbReference>
<evidence type="ECO:0000313" key="1">
    <source>
        <dbReference type="EMBL" id="QDT91111.1"/>
    </source>
</evidence>
<dbReference type="Proteomes" id="UP000316855">
    <property type="component" value="Chromosome"/>
</dbReference>
<organism evidence="1 2">
    <name type="scientific">Gimesia algae</name>
    <dbReference type="NCBI Taxonomy" id="2527971"/>
    <lineage>
        <taxon>Bacteria</taxon>
        <taxon>Pseudomonadati</taxon>
        <taxon>Planctomycetota</taxon>
        <taxon>Planctomycetia</taxon>
        <taxon>Planctomycetales</taxon>
        <taxon>Planctomycetaceae</taxon>
        <taxon>Gimesia</taxon>
    </lineage>
</organism>
<dbReference type="AlphaFoldDB" id="A0A517VDM7"/>
<evidence type="ECO:0000313" key="2">
    <source>
        <dbReference type="Proteomes" id="UP000316855"/>
    </source>
</evidence>
<protein>
    <submittedName>
        <fullName evidence="1">Uncharacterized protein</fullName>
    </submittedName>
</protein>
<gene>
    <name evidence="1" type="ORF">Pan161_27660</name>
</gene>